<keyword evidence="8" id="KW-0234">DNA repair</keyword>
<evidence type="ECO:0000256" key="3">
    <source>
        <dbReference type="ARBA" id="ARBA00022801"/>
    </source>
</evidence>
<comment type="cofactor">
    <cofactor evidence="6 8">
        <name>Mg(2+)</name>
        <dbReference type="ChEBI" id="CHEBI:18420"/>
    </cofactor>
    <cofactor evidence="6 8">
        <name>Mn(2+)</name>
        <dbReference type="ChEBI" id="CHEBI:29035"/>
    </cofactor>
    <text evidence="6 8">Probably binds two magnesium or manganese ions per subunit.</text>
</comment>
<sequence>MSLKRRAQPASSQDTSSKKAKANFFAPRTAPAPSSLIQPQFVFSKKQDGSLRLTTWNVNGIKSVDEKVLKKYLEAEDPDIIVLTETKYGKGKPDIMCLKTKYKHQVWGTDPKAGQAGTAILSKQKPQNIIIGLPTWHGPSEETAGRFVQLEFEHTYLIGTYVPNSGENFKSLDTKKKWNEAFKEHLDSLDTDKPVIWAGDFNCIPSKKDLDQKAQTFWNNLAGLSEVERTGLDAILNPPKTDDRKLKDAWRHLHPDTEEFTHASLKYGAWRLDSFILSEGILDKVQSCEIRHELKDLNLSDHWPVTLDFFGPL</sequence>
<organism evidence="11 12">
    <name type="scientific">Dentipellis fragilis</name>
    <dbReference type="NCBI Taxonomy" id="205917"/>
    <lineage>
        <taxon>Eukaryota</taxon>
        <taxon>Fungi</taxon>
        <taxon>Dikarya</taxon>
        <taxon>Basidiomycota</taxon>
        <taxon>Agaricomycotina</taxon>
        <taxon>Agaricomycetes</taxon>
        <taxon>Russulales</taxon>
        <taxon>Hericiaceae</taxon>
        <taxon>Dentipellis</taxon>
    </lineage>
</organism>
<evidence type="ECO:0000256" key="5">
    <source>
        <dbReference type="PIRSR" id="PIRSR604808-1"/>
    </source>
</evidence>
<evidence type="ECO:0000313" key="12">
    <source>
        <dbReference type="Proteomes" id="UP000298327"/>
    </source>
</evidence>
<gene>
    <name evidence="11" type="ORF">EVG20_g3181</name>
</gene>
<feature type="binding site" evidence="6">
    <location>
        <position position="200"/>
    </location>
    <ligand>
        <name>Mg(2+)</name>
        <dbReference type="ChEBI" id="CHEBI:18420"/>
        <label>1</label>
    </ligand>
</feature>
<feature type="site" description="Interaction with DNA substrate" evidence="7">
    <location>
        <position position="302"/>
    </location>
</feature>
<feature type="active site" description="Proton acceptor" evidence="5">
    <location>
        <position position="302"/>
    </location>
</feature>
<dbReference type="PANTHER" id="PTHR22748:SF6">
    <property type="entry name" value="DNA-(APURINIC OR APYRIMIDINIC SITE) ENDONUCLEASE"/>
    <property type="match status" value="1"/>
</dbReference>
<dbReference type="PROSITE" id="PS51435">
    <property type="entry name" value="AP_NUCLEASE_F1_4"/>
    <property type="match status" value="1"/>
</dbReference>
<dbReference type="PANTHER" id="PTHR22748">
    <property type="entry name" value="AP ENDONUCLEASE"/>
    <property type="match status" value="1"/>
</dbReference>
<feature type="active site" description="Proton donor/acceptor" evidence="5">
    <location>
        <position position="200"/>
    </location>
</feature>
<keyword evidence="3" id="KW-0378">Hydrolase</keyword>
<feature type="site" description="Transition state stabilizer" evidence="7">
    <location>
        <position position="202"/>
    </location>
</feature>
<evidence type="ECO:0000256" key="7">
    <source>
        <dbReference type="PIRSR" id="PIRSR604808-3"/>
    </source>
</evidence>
<dbReference type="InterPro" id="IPR036691">
    <property type="entry name" value="Endo/exonu/phosph_ase_sf"/>
</dbReference>
<keyword evidence="8" id="KW-0227">DNA damage</keyword>
<evidence type="ECO:0000256" key="9">
    <source>
        <dbReference type="SAM" id="MobiDB-lite"/>
    </source>
</evidence>
<dbReference type="GO" id="GO:0008311">
    <property type="term" value="F:double-stranded DNA 3'-5' DNA exonuclease activity"/>
    <property type="evidence" value="ECO:0007669"/>
    <property type="project" value="TreeGrafter"/>
</dbReference>
<feature type="binding site" evidence="6">
    <location>
        <position position="301"/>
    </location>
    <ligand>
        <name>Mg(2+)</name>
        <dbReference type="ChEBI" id="CHEBI:18420"/>
        <label>1</label>
    </ligand>
</feature>
<accession>A0A4Y9Z3G7</accession>
<evidence type="ECO:0000256" key="1">
    <source>
        <dbReference type="ARBA" id="ARBA00007092"/>
    </source>
</evidence>
<dbReference type="STRING" id="205917.A0A4Y9Z3G7"/>
<evidence type="ECO:0000259" key="10">
    <source>
        <dbReference type="Pfam" id="PF03372"/>
    </source>
</evidence>
<keyword evidence="6" id="KW-0464">Manganese</keyword>
<proteinExistence type="inferred from homology"/>
<dbReference type="GO" id="GO:0005634">
    <property type="term" value="C:nucleus"/>
    <property type="evidence" value="ECO:0007669"/>
    <property type="project" value="TreeGrafter"/>
</dbReference>
<evidence type="ECO:0000256" key="6">
    <source>
        <dbReference type="PIRSR" id="PIRSR604808-2"/>
    </source>
</evidence>
<feature type="binding site" evidence="6">
    <location>
        <position position="85"/>
    </location>
    <ligand>
        <name>Mg(2+)</name>
        <dbReference type="ChEBI" id="CHEBI:18420"/>
        <label>1</label>
    </ligand>
</feature>
<protein>
    <recommendedName>
        <fullName evidence="10">Endonuclease/exonuclease/phosphatase domain-containing protein</fullName>
    </recommendedName>
</protein>
<feature type="domain" description="Endonuclease/exonuclease/phosphatase" evidence="10">
    <location>
        <begin position="55"/>
        <end position="302"/>
    </location>
</feature>
<evidence type="ECO:0000256" key="4">
    <source>
        <dbReference type="ARBA" id="ARBA00022842"/>
    </source>
</evidence>
<feature type="binding site" evidence="6">
    <location>
        <position position="302"/>
    </location>
    <ligand>
        <name>Mg(2+)</name>
        <dbReference type="ChEBI" id="CHEBI:18420"/>
        <label>1</label>
    </ligand>
</feature>
<dbReference type="InterPro" id="IPR005135">
    <property type="entry name" value="Endo/exonuclease/phosphatase"/>
</dbReference>
<feature type="active site" evidence="5">
    <location>
        <position position="161"/>
    </location>
</feature>
<comment type="caution">
    <text evidence="11">The sequence shown here is derived from an EMBL/GenBank/DDBJ whole genome shotgun (WGS) entry which is preliminary data.</text>
</comment>
<feature type="binding site" evidence="6">
    <location>
        <position position="57"/>
    </location>
    <ligand>
        <name>Mg(2+)</name>
        <dbReference type="ChEBI" id="CHEBI:18420"/>
        <label>1</label>
    </ligand>
</feature>
<keyword evidence="12" id="KW-1185">Reference proteome</keyword>
<dbReference type="InterPro" id="IPR004808">
    <property type="entry name" value="AP_endonuc_1"/>
</dbReference>
<dbReference type="NCBIfam" id="TIGR00633">
    <property type="entry name" value="xth"/>
    <property type="match status" value="1"/>
</dbReference>
<dbReference type="SUPFAM" id="SSF56219">
    <property type="entry name" value="DNase I-like"/>
    <property type="match status" value="1"/>
</dbReference>
<evidence type="ECO:0000256" key="8">
    <source>
        <dbReference type="RuleBase" id="RU362131"/>
    </source>
</evidence>
<feature type="region of interest" description="Disordered" evidence="9">
    <location>
        <begin position="1"/>
        <end position="23"/>
    </location>
</feature>
<dbReference type="GO" id="GO:0006284">
    <property type="term" value="P:base-excision repair"/>
    <property type="evidence" value="ECO:0007669"/>
    <property type="project" value="TreeGrafter"/>
</dbReference>
<dbReference type="GO" id="GO:0046872">
    <property type="term" value="F:metal ion binding"/>
    <property type="evidence" value="ECO:0007669"/>
    <property type="project" value="UniProtKB-KW"/>
</dbReference>
<dbReference type="EMBL" id="SEOQ01000138">
    <property type="protein sequence ID" value="TFY69386.1"/>
    <property type="molecule type" value="Genomic_DNA"/>
</dbReference>
<dbReference type="Proteomes" id="UP000298327">
    <property type="component" value="Unassembled WGS sequence"/>
</dbReference>
<dbReference type="Gene3D" id="3.60.10.10">
    <property type="entry name" value="Endonuclease/exonuclease/phosphatase"/>
    <property type="match status" value="1"/>
</dbReference>
<dbReference type="AlphaFoldDB" id="A0A4Y9Z3G7"/>
<keyword evidence="4 6" id="KW-0460">Magnesium</keyword>
<evidence type="ECO:0000256" key="2">
    <source>
        <dbReference type="ARBA" id="ARBA00022723"/>
    </source>
</evidence>
<name>A0A4Y9Z3G7_9AGAM</name>
<dbReference type="OrthoDB" id="498125at2759"/>
<keyword evidence="2 6" id="KW-0479">Metal-binding</keyword>
<feature type="binding site" evidence="6">
    <location>
        <position position="202"/>
    </location>
    <ligand>
        <name>Mg(2+)</name>
        <dbReference type="ChEBI" id="CHEBI:18420"/>
        <label>1</label>
    </ligand>
</feature>
<dbReference type="GO" id="GO:0003906">
    <property type="term" value="F:DNA-(apurinic or apyrimidinic site) endonuclease activity"/>
    <property type="evidence" value="ECO:0007669"/>
    <property type="project" value="TreeGrafter"/>
</dbReference>
<dbReference type="Pfam" id="PF03372">
    <property type="entry name" value="Exo_endo_phos"/>
    <property type="match status" value="1"/>
</dbReference>
<dbReference type="GO" id="GO:0008081">
    <property type="term" value="F:phosphoric diester hydrolase activity"/>
    <property type="evidence" value="ECO:0007669"/>
    <property type="project" value="TreeGrafter"/>
</dbReference>
<reference evidence="11 12" key="1">
    <citation type="submission" date="2019-02" db="EMBL/GenBank/DDBJ databases">
        <title>Genome sequencing of the rare red list fungi Dentipellis fragilis.</title>
        <authorList>
            <person name="Buettner E."/>
            <person name="Kellner H."/>
        </authorList>
    </citation>
    <scope>NUCLEOTIDE SEQUENCE [LARGE SCALE GENOMIC DNA]</scope>
    <source>
        <strain evidence="11 12">DSM 105465</strain>
    </source>
</reference>
<feature type="site" description="Important for catalytic activity" evidence="7">
    <location>
        <position position="273"/>
    </location>
</feature>
<comment type="similarity">
    <text evidence="1 8">Belongs to the DNA repair enzymes AP/ExoA family.</text>
</comment>
<evidence type="ECO:0000313" key="11">
    <source>
        <dbReference type="EMBL" id="TFY69386.1"/>
    </source>
</evidence>